<evidence type="ECO:0000259" key="9">
    <source>
        <dbReference type="PROSITE" id="PS50929"/>
    </source>
</evidence>
<keyword evidence="3" id="KW-0547">Nucleotide-binding</keyword>
<dbReference type="SUPFAM" id="SSF52540">
    <property type="entry name" value="P-loop containing nucleoside triphosphate hydrolases"/>
    <property type="match status" value="1"/>
</dbReference>
<feature type="transmembrane region" description="Helical" evidence="7">
    <location>
        <begin position="84"/>
        <end position="103"/>
    </location>
</feature>
<dbReference type="Gene3D" id="1.20.1560.10">
    <property type="entry name" value="ABC transporter type 1, transmembrane domain"/>
    <property type="match status" value="1"/>
</dbReference>
<dbReference type="SMART" id="SM00382">
    <property type="entry name" value="AAA"/>
    <property type="match status" value="1"/>
</dbReference>
<dbReference type="PROSITE" id="PS50893">
    <property type="entry name" value="ABC_TRANSPORTER_2"/>
    <property type="match status" value="1"/>
</dbReference>
<evidence type="ECO:0000256" key="7">
    <source>
        <dbReference type="SAM" id="Phobius"/>
    </source>
</evidence>
<evidence type="ECO:0000313" key="10">
    <source>
        <dbReference type="EMBL" id="USC48043.1"/>
    </source>
</evidence>
<dbReference type="RefSeq" id="WP_006126453.1">
    <property type="nucleotide sequence ID" value="NZ_CP098609.1"/>
</dbReference>
<dbReference type="InterPro" id="IPR003439">
    <property type="entry name" value="ABC_transporter-like_ATP-bd"/>
</dbReference>
<dbReference type="InterPro" id="IPR036640">
    <property type="entry name" value="ABC1_TM_sf"/>
</dbReference>
<gene>
    <name evidence="10" type="ORF">K7395_15450</name>
</gene>
<dbReference type="Proteomes" id="UP001056079">
    <property type="component" value="Chromosome"/>
</dbReference>
<evidence type="ECO:0000259" key="8">
    <source>
        <dbReference type="PROSITE" id="PS50893"/>
    </source>
</evidence>
<evidence type="ECO:0000313" key="11">
    <source>
        <dbReference type="Proteomes" id="UP001056079"/>
    </source>
</evidence>
<evidence type="ECO:0000256" key="6">
    <source>
        <dbReference type="ARBA" id="ARBA00023136"/>
    </source>
</evidence>
<accession>A0ABY4UUN8</accession>
<dbReference type="Gene3D" id="3.40.50.300">
    <property type="entry name" value="P-loop containing nucleotide triphosphate hydrolases"/>
    <property type="match status" value="1"/>
</dbReference>
<feature type="domain" description="ABC transporter" evidence="8">
    <location>
        <begin position="356"/>
        <end position="590"/>
    </location>
</feature>
<dbReference type="SUPFAM" id="SSF90123">
    <property type="entry name" value="ABC transporter transmembrane region"/>
    <property type="match status" value="1"/>
</dbReference>
<evidence type="ECO:0000256" key="5">
    <source>
        <dbReference type="ARBA" id="ARBA00022989"/>
    </source>
</evidence>
<dbReference type="Pfam" id="PF00005">
    <property type="entry name" value="ABC_tran"/>
    <property type="match status" value="1"/>
</dbReference>
<dbReference type="InterPro" id="IPR003593">
    <property type="entry name" value="AAA+_ATPase"/>
</dbReference>
<feature type="transmembrane region" description="Helical" evidence="7">
    <location>
        <begin position="42"/>
        <end position="64"/>
    </location>
</feature>
<dbReference type="PANTHER" id="PTHR43394">
    <property type="entry name" value="ATP-DEPENDENT PERMEASE MDL1, MITOCHONDRIAL"/>
    <property type="match status" value="1"/>
</dbReference>
<keyword evidence="6 7" id="KW-0472">Membrane</keyword>
<proteinExistence type="predicted"/>
<dbReference type="GO" id="GO:0005524">
    <property type="term" value="F:ATP binding"/>
    <property type="evidence" value="ECO:0007669"/>
    <property type="project" value="UniProtKB-KW"/>
</dbReference>
<comment type="subcellular location">
    <subcellularLocation>
        <location evidence="1">Cell membrane</location>
        <topology evidence="1">Multi-pass membrane protein</topology>
    </subcellularLocation>
</comment>
<dbReference type="PANTHER" id="PTHR43394:SF1">
    <property type="entry name" value="ATP-BINDING CASSETTE SUB-FAMILY B MEMBER 10, MITOCHONDRIAL"/>
    <property type="match status" value="1"/>
</dbReference>
<dbReference type="EMBL" id="CP098609">
    <property type="protein sequence ID" value="USC48043.1"/>
    <property type="molecule type" value="Genomic_DNA"/>
</dbReference>
<keyword evidence="5 7" id="KW-1133">Transmembrane helix</keyword>
<keyword evidence="11" id="KW-1185">Reference proteome</keyword>
<dbReference type="InterPro" id="IPR027417">
    <property type="entry name" value="P-loop_NTPase"/>
</dbReference>
<dbReference type="InterPro" id="IPR011527">
    <property type="entry name" value="ABC1_TM_dom"/>
</dbReference>
<keyword evidence="4 10" id="KW-0067">ATP-binding</keyword>
<organism evidence="10 11">
    <name type="scientific">Streptomyces filamentosus</name>
    <name type="common">Streptomyces roseosporus</name>
    <dbReference type="NCBI Taxonomy" id="67294"/>
    <lineage>
        <taxon>Bacteria</taxon>
        <taxon>Bacillati</taxon>
        <taxon>Actinomycetota</taxon>
        <taxon>Actinomycetes</taxon>
        <taxon>Kitasatosporales</taxon>
        <taxon>Streptomycetaceae</taxon>
        <taxon>Streptomyces</taxon>
    </lineage>
</organism>
<feature type="domain" description="ABC transmembrane type-1" evidence="9">
    <location>
        <begin position="44"/>
        <end position="325"/>
    </location>
</feature>
<dbReference type="Pfam" id="PF00664">
    <property type="entry name" value="ABC_membrane"/>
    <property type="match status" value="1"/>
</dbReference>
<dbReference type="InterPro" id="IPR039421">
    <property type="entry name" value="Type_1_exporter"/>
</dbReference>
<evidence type="ECO:0000256" key="4">
    <source>
        <dbReference type="ARBA" id="ARBA00022840"/>
    </source>
</evidence>
<keyword evidence="2 7" id="KW-0812">Transmembrane</keyword>
<evidence type="ECO:0000256" key="1">
    <source>
        <dbReference type="ARBA" id="ARBA00004651"/>
    </source>
</evidence>
<evidence type="ECO:0000256" key="2">
    <source>
        <dbReference type="ARBA" id="ARBA00022692"/>
    </source>
</evidence>
<reference evidence="10" key="1">
    <citation type="submission" date="2021-08" db="EMBL/GenBank/DDBJ databases">
        <title>DNA methylation of m4C regulates biosynthesis of daptomycin in Streptomyces roseosporus L30.</title>
        <authorList>
            <person name="Fang J.-L."/>
        </authorList>
    </citation>
    <scope>NUCLEOTIDE SEQUENCE</scope>
    <source>
        <strain evidence="10">L30</strain>
    </source>
</reference>
<sequence>MIGVTPPAYDPAVSTAGTALPIGSATTVRRHTRELLRQHRGAYITLVVLNAVAVLASVVGPYLLGGLVQDLARGKDDVPLRQALVWYAVALTVQIVLVQQVRLRGSMLGERLLADLREDFLTRVVRLPTDVLERAGTGELVSRVTVDVERLSRAVREAVPQLLVSTVWASLLMMALAVVAPPLALATLVAAPLLWYASRWYYRRAPAAFRSAAAGYAAMVGTLGETVEAGRTVEAYRLGGRRTALSGKRVGQWAAWERYVLWLRCGILSAISVTHMLILTAVLMGGGLFVLWGWISVGQLITGALLAQTLIDPIAQILRWSEELQVAEASMARLVGVRTIEQDAKDPSLSPTGRSLHAERIRFGYHEDVDVLHGVDLSVAPGTRVALVGPSGAGKSTLGRILAGVYAPRQGRMTLGGVELNRMPTERVREQVMLVNQEHHVFAGSLRENLILARPGADDAALWSSLEVVDVKEWAEGLPDGLDTPLGPGAVPVTPAQTQQIALARIVLADPHTLVLDEATSLLDPRAARRAERTLARVLADRTVVTIAHRLHTAYDADVVAVIEDGRICELGSHDELLTADGAYASLWRTWHG</sequence>
<dbReference type="CDD" id="cd07346">
    <property type="entry name" value="ABC_6TM_exporters"/>
    <property type="match status" value="1"/>
</dbReference>
<name>A0ABY4UUN8_STRFL</name>
<protein>
    <submittedName>
        <fullName evidence="10">ABC transporter ATP-binding protein/permease</fullName>
    </submittedName>
</protein>
<evidence type="ECO:0000256" key="3">
    <source>
        <dbReference type="ARBA" id="ARBA00022741"/>
    </source>
</evidence>
<dbReference type="PROSITE" id="PS50929">
    <property type="entry name" value="ABC_TM1F"/>
    <property type="match status" value="1"/>
</dbReference>
<feature type="transmembrane region" description="Helical" evidence="7">
    <location>
        <begin position="183"/>
        <end position="202"/>
    </location>
</feature>